<dbReference type="Pfam" id="PF00665">
    <property type="entry name" value="rve"/>
    <property type="match status" value="1"/>
</dbReference>
<dbReference type="PANTHER" id="PTHR37984:SF15">
    <property type="entry name" value="INTEGRASE CATALYTIC DOMAIN-CONTAINING PROTEIN"/>
    <property type="match status" value="1"/>
</dbReference>
<dbReference type="AlphaFoldDB" id="A0A423SKI4"/>
<dbReference type="GO" id="GO:0015074">
    <property type="term" value="P:DNA integration"/>
    <property type="evidence" value="ECO:0007669"/>
    <property type="project" value="InterPro"/>
</dbReference>
<dbReference type="Gene3D" id="3.30.420.10">
    <property type="entry name" value="Ribonuclease H-like superfamily/Ribonuclease H"/>
    <property type="match status" value="1"/>
</dbReference>
<evidence type="ECO:0000313" key="3">
    <source>
        <dbReference type="Proteomes" id="UP000283509"/>
    </source>
</evidence>
<dbReference type="InterPro" id="IPR036397">
    <property type="entry name" value="RNaseH_sf"/>
</dbReference>
<sequence>MDDGYSYILMMIDRFSRGPEATPIRNITVATVAKIFLSTWISRYGTPDTFTTDRGAQFESGLWRQLIVLFGSKRIRTTAYHPCTNGMVERLHRHMKQVLTSPCPP</sequence>
<dbReference type="Proteomes" id="UP000283509">
    <property type="component" value="Unassembled WGS sequence"/>
</dbReference>
<keyword evidence="3" id="KW-1185">Reference proteome</keyword>
<dbReference type="GO" id="GO:0003676">
    <property type="term" value="F:nucleic acid binding"/>
    <property type="evidence" value="ECO:0007669"/>
    <property type="project" value="InterPro"/>
</dbReference>
<reference evidence="2 3" key="1">
    <citation type="submission" date="2018-04" db="EMBL/GenBank/DDBJ databases">
        <authorList>
            <person name="Zhang X."/>
            <person name="Yuan J."/>
            <person name="Li F."/>
            <person name="Xiang J."/>
        </authorList>
    </citation>
    <scope>NUCLEOTIDE SEQUENCE [LARGE SCALE GENOMIC DNA]</scope>
    <source>
        <tissue evidence="2">Muscle</tissue>
    </source>
</reference>
<gene>
    <name evidence="2" type="ORF">C7M84_017288</name>
</gene>
<dbReference type="InterPro" id="IPR012337">
    <property type="entry name" value="RNaseH-like_sf"/>
</dbReference>
<organism evidence="2 3">
    <name type="scientific">Penaeus vannamei</name>
    <name type="common">Whiteleg shrimp</name>
    <name type="synonym">Litopenaeus vannamei</name>
    <dbReference type="NCBI Taxonomy" id="6689"/>
    <lineage>
        <taxon>Eukaryota</taxon>
        <taxon>Metazoa</taxon>
        <taxon>Ecdysozoa</taxon>
        <taxon>Arthropoda</taxon>
        <taxon>Crustacea</taxon>
        <taxon>Multicrustacea</taxon>
        <taxon>Malacostraca</taxon>
        <taxon>Eumalacostraca</taxon>
        <taxon>Eucarida</taxon>
        <taxon>Decapoda</taxon>
        <taxon>Dendrobranchiata</taxon>
        <taxon>Penaeoidea</taxon>
        <taxon>Penaeidae</taxon>
        <taxon>Penaeus</taxon>
    </lineage>
</organism>
<dbReference type="PROSITE" id="PS50994">
    <property type="entry name" value="INTEGRASE"/>
    <property type="match status" value="1"/>
</dbReference>
<proteinExistence type="predicted"/>
<evidence type="ECO:0000259" key="1">
    <source>
        <dbReference type="PROSITE" id="PS50994"/>
    </source>
</evidence>
<dbReference type="InterPro" id="IPR001584">
    <property type="entry name" value="Integrase_cat-core"/>
</dbReference>
<comment type="caution">
    <text evidence="2">The sequence shown here is derived from an EMBL/GenBank/DDBJ whole genome shotgun (WGS) entry which is preliminary data.</text>
</comment>
<reference evidence="2 3" key="2">
    <citation type="submission" date="2019-01" db="EMBL/GenBank/DDBJ databases">
        <title>The decoding of complex shrimp genome reveals the adaptation for benthos swimmer, frequently molting mechanism and breeding impact on genome.</title>
        <authorList>
            <person name="Sun Y."/>
            <person name="Gao Y."/>
            <person name="Yu Y."/>
        </authorList>
    </citation>
    <scope>NUCLEOTIDE SEQUENCE [LARGE SCALE GENOMIC DNA]</scope>
    <source>
        <tissue evidence="2">Muscle</tissue>
    </source>
</reference>
<name>A0A423SKI4_PENVA</name>
<protein>
    <recommendedName>
        <fullName evidence="1">Integrase catalytic domain-containing protein</fullName>
    </recommendedName>
</protein>
<dbReference type="PANTHER" id="PTHR37984">
    <property type="entry name" value="PROTEIN CBG26694"/>
    <property type="match status" value="1"/>
</dbReference>
<evidence type="ECO:0000313" key="2">
    <source>
        <dbReference type="EMBL" id="ROT64758.1"/>
    </source>
</evidence>
<feature type="domain" description="Integrase catalytic" evidence="1">
    <location>
        <begin position="1"/>
        <end position="105"/>
    </location>
</feature>
<dbReference type="EMBL" id="QCYY01003197">
    <property type="protein sequence ID" value="ROT64758.1"/>
    <property type="molecule type" value="Genomic_DNA"/>
</dbReference>
<dbReference type="InterPro" id="IPR050951">
    <property type="entry name" value="Retrovirus_Pol_polyprotein"/>
</dbReference>
<accession>A0A423SKI4</accession>
<dbReference type="SUPFAM" id="SSF53098">
    <property type="entry name" value="Ribonuclease H-like"/>
    <property type="match status" value="1"/>
</dbReference>